<evidence type="ECO:0000313" key="3">
    <source>
        <dbReference type="Proteomes" id="UP000325289"/>
    </source>
</evidence>
<evidence type="ECO:0000313" key="2">
    <source>
        <dbReference type="EMBL" id="SFD47852.1"/>
    </source>
</evidence>
<dbReference type="RefSeq" id="WP_149754058.1">
    <property type="nucleotide sequence ID" value="NZ_FOMS01000001.1"/>
</dbReference>
<keyword evidence="3" id="KW-1185">Reference proteome</keyword>
<keyword evidence="1" id="KW-0812">Transmembrane</keyword>
<dbReference type="AlphaFoldDB" id="A0A1I1SNF7"/>
<dbReference type="OrthoDB" id="5525128at2"/>
<keyword evidence="1" id="KW-1133">Transmembrane helix</keyword>
<reference evidence="2 3" key="1">
    <citation type="submission" date="2016-10" db="EMBL/GenBank/DDBJ databases">
        <authorList>
            <person name="Varghese N."/>
            <person name="Submissions S."/>
        </authorList>
    </citation>
    <scope>NUCLEOTIDE SEQUENCE [LARGE SCALE GENOMIC DNA]</scope>
    <source>
        <strain evidence="3">YIM D21,KCTC 23444,ACCC 10710</strain>
    </source>
</reference>
<keyword evidence="1" id="KW-0472">Membrane</keyword>
<organism evidence="2 3">
    <name type="scientific">Roseivivax sediminis</name>
    <dbReference type="NCBI Taxonomy" id="936889"/>
    <lineage>
        <taxon>Bacteria</taxon>
        <taxon>Pseudomonadati</taxon>
        <taxon>Pseudomonadota</taxon>
        <taxon>Alphaproteobacteria</taxon>
        <taxon>Rhodobacterales</taxon>
        <taxon>Roseobacteraceae</taxon>
        <taxon>Roseivivax</taxon>
    </lineage>
</organism>
<proteinExistence type="predicted"/>
<evidence type="ECO:0008006" key="4">
    <source>
        <dbReference type="Google" id="ProtNLM"/>
    </source>
</evidence>
<evidence type="ECO:0000256" key="1">
    <source>
        <dbReference type="SAM" id="Phobius"/>
    </source>
</evidence>
<sequence>MTRSLQLFLANEDGVVTVEWVVLVAGVATLAILTVLGIRASAVDTADVAIWNGISQLID</sequence>
<protein>
    <recommendedName>
        <fullName evidence="4">Flp pilus assembly protein, pilin Flp</fullName>
    </recommendedName>
</protein>
<feature type="transmembrane region" description="Helical" evidence="1">
    <location>
        <begin position="20"/>
        <end position="38"/>
    </location>
</feature>
<name>A0A1I1SNF7_9RHOB</name>
<dbReference type="EMBL" id="FOMS01000001">
    <property type="protein sequence ID" value="SFD47852.1"/>
    <property type="molecule type" value="Genomic_DNA"/>
</dbReference>
<gene>
    <name evidence="2" type="ORF">SAMN04515678_101249</name>
</gene>
<dbReference type="Proteomes" id="UP000325289">
    <property type="component" value="Unassembled WGS sequence"/>
</dbReference>
<accession>A0A1I1SNF7</accession>